<dbReference type="AlphaFoldDB" id="A0A1I7WR16"/>
<name>A0A1I7WR16_HETBA</name>
<dbReference type="Proteomes" id="UP000095283">
    <property type="component" value="Unplaced"/>
</dbReference>
<reference evidence="2" key="1">
    <citation type="submission" date="2016-11" db="UniProtKB">
        <authorList>
            <consortium name="WormBaseParasite"/>
        </authorList>
    </citation>
    <scope>IDENTIFICATION</scope>
</reference>
<evidence type="ECO:0000313" key="1">
    <source>
        <dbReference type="Proteomes" id="UP000095283"/>
    </source>
</evidence>
<dbReference type="WBParaSite" id="Hba_07612">
    <property type="protein sequence ID" value="Hba_07612"/>
    <property type="gene ID" value="Hba_07612"/>
</dbReference>
<proteinExistence type="predicted"/>
<evidence type="ECO:0000313" key="2">
    <source>
        <dbReference type="WBParaSite" id="Hba_07612"/>
    </source>
</evidence>
<keyword evidence="1" id="KW-1185">Reference proteome</keyword>
<organism evidence="1 2">
    <name type="scientific">Heterorhabditis bacteriophora</name>
    <name type="common">Entomopathogenic nematode worm</name>
    <dbReference type="NCBI Taxonomy" id="37862"/>
    <lineage>
        <taxon>Eukaryota</taxon>
        <taxon>Metazoa</taxon>
        <taxon>Ecdysozoa</taxon>
        <taxon>Nematoda</taxon>
        <taxon>Chromadorea</taxon>
        <taxon>Rhabditida</taxon>
        <taxon>Rhabditina</taxon>
        <taxon>Rhabditomorpha</taxon>
        <taxon>Strongyloidea</taxon>
        <taxon>Heterorhabditidae</taxon>
        <taxon>Heterorhabditis</taxon>
    </lineage>
</organism>
<protein>
    <submittedName>
        <fullName evidence="2">Ovule protein</fullName>
    </submittedName>
</protein>
<accession>A0A1I7WR16</accession>
<sequence length="73" mass="8251">MSRKGMKVSLRQLERLRLLSCIGNQLLLKLFPKKISFYSSVSKPKYPPVIVGSLSRHFLIHIGRLAPASVPFT</sequence>